<name>A0A6A3NQS9_9STRA</name>
<evidence type="ECO:0008006" key="3">
    <source>
        <dbReference type="Google" id="ProtNLM"/>
    </source>
</evidence>
<evidence type="ECO:0000313" key="1">
    <source>
        <dbReference type="EMBL" id="KAE9047837.1"/>
    </source>
</evidence>
<dbReference type="Proteomes" id="UP000435112">
    <property type="component" value="Unassembled WGS sequence"/>
</dbReference>
<dbReference type="OrthoDB" id="90449at2759"/>
<organism evidence="1 2">
    <name type="scientific">Phytophthora rubi</name>
    <dbReference type="NCBI Taxonomy" id="129364"/>
    <lineage>
        <taxon>Eukaryota</taxon>
        <taxon>Sar</taxon>
        <taxon>Stramenopiles</taxon>
        <taxon>Oomycota</taxon>
        <taxon>Peronosporomycetes</taxon>
        <taxon>Peronosporales</taxon>
        <taxon>Peronosporaceae</taxon>
        <taxon>Phytophthora</taxon>
    </lineage>
</organism>
<gene>
    <name evidence="1" type="ORF">PR002_g823</name>
</gene>
<comment type="caution">
    <text evidence="1">The sequence shown here is derived from an EMBL/GenBank/DDBJ whole genome shotgun (WGS) entry which is preliminary data.</text>
</comment>
<sequence length="71" mass="8530">MWLYGERPDQVMAEWRVYQRMMYPGETFADFAAGLRDLTGQNHVSERTLLSQFYRNLDKTTRMLVKQDRLP</sequence>
<dbReference type="AlphaFoldDB" id="A0A6A3NQS9"/>
<reference evidence="1 2" key="1">
    <citation type="submission" date="2018-09" db="EMBL/GenBank/DDBJ databases">
        <title>Genomic investigation of the strawberry pathogen Phytophthora fragariae indicates pathogenicity is determined by transcriptional variation in three key races.</title>
        <authorList>
            <person name="Adams T.M."/>
            <person name="Armitage A.D."/>
            <person name="Sobczyk M.K."/>
            <person name="Bates H.J."/>
            <person name="Dunwell J.M."/>
            <person name="Nellist C.F."/>
            <person name="Harrison R.J."/>
        </authorList>
    </citation>
    <scope>NUCLEOTIDE SEQUENCE [LARGE SCALE GENOMIC DNA]</scope>
    <source>
        <strain evidence="1 2">SCRP324</strain>
    </source>
</reference>
<dbReference type="EMBL" id="QXFU01000020">
    <property type="protein sequence ID" value="KAE9047837.1"/>
    <property type="molecule type" value="Genomic_DNA"/>
</dbReference>
<proteinExistence type="predicted"/>
<evidence type="ECO:0000313" key="2">
    <source>
        <dbReference type="Proteomes" id="UP000435112"/>
    </source>
</evidence>
<accession>A0A6A3NQS9</accession>
<protein>
    <recommendedName>
        <fullName evidence="3">Retrotransposon gag domain-containing protein</fullName>
    </recommendedName>
</protein>